<dbReference type="Proteomes" id="UP000003688">
    <property type="component" value="Unassembled WGS sequence"/>
</dbReference>
<dbReference type="PANTHER" id="PTHR35531:SF1">
    <property type="entry name" value="INNER MEMBRANE PROTEIN YBCI-RELATED"/>
    <property type="match status" value="1"/>
</dbReference>
<dbReference type="GO" id="GO:0016787">
    <property type="term" value="F:hydrolase activity"/>
    <property type="evidence" value="ECO:0007669"/>
    <property type="project" value="UniProtKB-KW"/>
</dbReference>
<dbReference type="EMBL" id="ABOX02000019">
    <property type="protein sequence ID" value="EEF60208.1"/>
    <property type="molecule type" value="Genomic_DNA"/>
</dbReference>
<evidence type="ECO:0000313" key="2">
    <source>
        <dbReference type="EMBL" id="EEF60208.1"/>
    </source>
</evidence>
<dbReference type="PANTHER" id="PTHR35531">
    <property type="entry name" value="INNER MEMBRANE PROTEIN YBCI-RELATED"/>
    <property type="match status" value="1"/>
</dbReference>
<dbReference type="OrthoDB" id="245523at2"/>
<evidence type="ECO:0000313" key="3">
    <source>
        <dbReference type="Proteomes" id="UP000003688"/>
    </source>
</evidence>
<feature type="transmembrane region" description="Helical" evidence="1">
    <location>
        <begin position="59"/>
        <end position="77"/>
    </location>
</feature>
<keyword evidence="3" id="KW-1185">Reference proteome</keyword>
<sequence>MPSAFSHAFAAVALGKTYTGSKMSWRFWVLAAGSAAMPDFDVLAFGLGIPYESMFGHRGFTHSLLFALFWGLLVVWCEFKQVVRFSREWWSLFAFFFVATASHGFLDAFTDGGEGVGFFVPFNGMRYFFPWTPIEVSPIGVGSFFSQRGWIVVKSELVCVVLPFAVLWLAATLWRWAVWSRIKLKRAEALEPGSETASKS</sequence>
<reference evidence="2 3" key="1">
    <citation type="journal article" date="2011" name="J. Bacteriol.">
        <title>Genome sequence of 'Pedosphaera parvula' Ellin514, an aerobic Verrucomicrobial isolate from pasture soil.</title>
        <authorList>
            <person name="Kant R."/>
            <person name="van Passel M.W."/>
            <person name="Sangwan P."/>
            <person name="Palva A."/>
            <person name="Lucas S."/>
            <person name="Copeland A."/>
            <person name="Lapidus A."/>
            <person name="Glavina Del Rio T."/>
            <person name="Dalin E."/>
            <person name="Tice H."/>
            <person name="Bruce D."/>
            <person name="Goodwin L."/>
            <person name="Pitluck S."/>
            <person name="Chertkov O."/>
            <person name="Larimer F.W."/>
            <person name="Land M.L."/>
            <person name="Hauser L."/>
            <person name="Brettin T.S."/>
            <person name="Detter J.C."/>
            <person name="Han S."/>
            <person name="de Vos W.M."/>
            <person name="Janssen P.H."/>
            <person name="Smidt H."/>
        </authorList>
    </citation>
    <scope>NUCLEOTIDE SEQUENCE [LARGE SCALE GENOMIC DNA]</scope>
    <source>
        <strain evidence="2 3">Ellin514</strain>
    </source>
</reference>
<dbReference type="InterPro" id="IPR007404">
    <property type="entry name" value="YdjM-like"/>
</dbReference>
<dbReference type="STRING" id="320771.Cflav_PD3267"/>
<proteinExistence type="predicted"/>
<comment type="caution">
    <text evidence="2">The sequence shown here is derived from an EMBL/GenBank/DDBJ whole genome shotgun (WGS) entry which is preliminary data.</text>
</comment>
<dbReference type="AlphaFoldDB" id="B9XIY1"/>
<keyword evidence="1" id="KW-1133">Transmembrane helix</keyword>
<feature type="transmembrane region" description="Helical" evidence="1">
    <location>
        <begin position="89"/>
        <end position="106"/>
    </location>
</feature>
<feature type="transmembrane region" description="Helical" evidence="1">
    <location>
        <begin position="27"/>
        <end position="47"/>
    </location>
</feature>
<accession>B9XIY1</accession>
<organism evidence="2 3">
    <name type="scientific">Pedosphaera parvula (strain Ellin514)</name>
    <dbReference type="NCBI Taxonomy" id="320771"/>
    <lineage>
        <taxon>Bacteria</taxon>
        <taxon>Pseudomonadati</taxon>
        <taxon>Verrucomicrobiota</taxon>
        <taxon>Pedosphaerae</taxon>
        <taxon>Pedosphaerales</taxon>
        <taxon>Pedosphaeraceae</taxon>
        <taxon>Pedosphaera</taxon>
    </lineage>
</organism>
<feature type="transmembrane region" description="Helical" evidence="1">
    <location>
        <begin position="157"/>
        <end position="177"/>
    </location>
</feature>
<dbReference type="Pfam" id="PF04307">
    <property type="entry name" value="YdjM"/>
    <property type="match status" value="1"/>
</dbReference>
<feature type="transmembrane region" description="Helical" evidence="1">
    <location>
        <begin position="126"/>
        <end position="145"/>
    </location>
</feature>
<keyword evidence="1" id="KW-0472">Membrane</keyword>
<gene>
    <name evidence="2" type="ORF">Cflav_PD3267</name>
</gene>
<name>B9XIY1_PEDPL</name>
<evidence type="ECO:0000256" key="1">
    <source>
        <dbReference type="SAM" id="Phobius"/>
    </source>
</evidence>
<protein>
    <submittedName>
        <fullName evidence="2">Membrane-bound metal-dependent hydrolase</fullName>
    </submittedName>
</protein>
<keyword evidence="2" id="KW-0378">Hydrolase</keyword>
<dbReference type="RefSeq" id="WP_007415774.1">
    <property type="nucleotide sequence ID" value="NZ_ABOX02000019.1"/>
</dbReference>
<keyword evidence="1" id="KW-0812">Transmembrane</keyword>